<evidence type="ECO:0000256" key="4">
    <source>
        <dbReference type="ARBA" id="ARBA00022989"/>
    </source>
</evidence>
<evidence type="ECO:0000256" key="3">
    <source>
        <dbReference type="ARBA" id="ARBA00022692"/>
    </source>
</evidence>
<keyword evidence="3 6" id="KW-0812">Transmembrane</keyword>
<dbReference type="HOGENOM" id="CLU_104593_0_0_3"/>
<evidence type="ECO:0000259" key="7">
    <source>
        <dbReference type="Pfam" id="PF01292"/>
    </source>
</evidence>
<feature type="domain" description="Cytochrome b561 bacterial/Ni-hydrogenase" evidence="7">
    <location>
        <begin position="8"/>
        <end position="175"/>
    </location>
</feature>
<dbReference type="GO" id="GO:0005886">
    <property type="term" value="C:plasma membrane"/>
    <property type="evidence" value="ECO:0007669"/>
    <property type="project" value="UniProtKB-SubCell"/>
</dbReference>
<dbReference type="KEGG" id="cyc:PCC7424_5161"/>
<keyword evidence="9" id="KW-1185">Reference proteome</keyword>
<evidence type="ECO:0000256" key="2">
    <source>
        <dbReference type="ARBA" id="ARBA00022475"/>
    </source>
</evidence>
<dbReference type="Pfam" id="PF01292">
    <property type="entry name" value="Ni_hydr_CYTB"/>
    <property type="match status" value="1"/>
</dbReference>
<evidence type="ECO:0000313" key="8">
    <source>
        <dbReference type="EMBL" id="ACK73511.1"/>
    </source>
</evidence>
<dbReference type="GO" id="GO:0022904">
    <property type="term" value="P:respiratory electron transport chain"/>
    <property type="evidence" value="ECO:0007669"/>
    <property type="project" value="InterPro"/>
</dbReference>
<feature type="transmembrane region" description="Helical" evidence="6">
    <location>
        <begin position="53"/>
        <end position="75"/>
    </location>
</feature>
<dbReference type="GO" id="GO:0009055">
    <property type="term" value="F:electron transfer activity"/>
    <property type="evidence" value="ECO:0007669"/>
    <property type="project" value="InterPro"/>
</dbReference>
<dbReference type="OrthoDB" id="457436at2"/>
<dbReference type="STRING" id="65393.PCC7424_5161"/>
<comment type="subcellular location">
    <subcellularLocation>
        <location evidence="1">Cell membrane</location>
        <topology evidence="1">Multi-pass membrane protein</topology>
    </subcellularLocation>
</comment>
<feature type="transmembrane region" description="Helical" evidence="6">
    <location>
        <begin position="140"/>
        <end position="162"/>
    </location>
</feature>
<evidence type="ECO:0000256" key="6">
    <source>
        <dbReference type="SAM" id="Phobius"/>
    </source>
</evidence>
<evidence type="ECO:0000256" key="1">
    <source>
        <dbReference type="ARBA" id="ARBA00004651"/>
    </source>
</evidence>
<keyword evidence="5 6" id="KW-0472">Membrane</keyword>
<dbReference type="RefSeq" id="WP_015957091.1">
    <property type="nucleotide sequence ID" value="NC_011729.1"/>
</dbReference>
<sequence>MSRSQPYQPLLLRILHGFNALLIILAILTSFWVYNTYDGRLIRLPLPNIPDMIGIHGTFGLWVLIIFPFFAVYSFHRGEKRLIQADSVNKLSQVGKPIWWYSLYRIINTIMLLAATWALITGRNMKEEWLPDGKLDMMWYNLHVSAWIILVICLIVHILMGLKVGGVPLIVSMFNWKYRPSDSPKLWGQNIKTFLNKTRGTRE</sequence>
<dbReference type="eggNOG" id="COG1333">
    <property type="taxonomic scope" value="Bacteria"/>
</dbReference>
<dbReference type="InterPro" id="IPR011577">
    <property type="entry name" value="Cyt_b561_bac/Ni-Hgenase"/>
</dbReference>
<dbReference type="AlphaFoldDB" id="B7KH24"/>
<protein>
    <recommendedName>
        <fullName evidence="7">Cytochrome b561 bacterial/Ni-hydrogenase domain-containing protein</fullName>
    </recommendedName>
</protein>
<proteinExistence type="predicted"/>
<name>B7KH24_GLOC7</name>
<dbReference type="EMBL" id="CP001291">
    <property type="protein sequence ID" value="ACK73511.1"/>
    <property type="molecule type" value="Genomic_DNA"/>
</dbReference>
<gene>
    <name evidence="8" type="ordered locus">PCC7424_5161</name>
</gene>
<evidence type="ECO:0000313" key="9">
    <source>
        <dbReference type="Proteomes" id="UP000002384"/>
    </source>
</evidence>
<dbReference type="Proteomes" id="UP000002384">
    <property type="component" value="Chromosome"/>
</dbReference>
<dbReference type="SUPFAM" id="SSF81342">
    <property type="entry name" value="Transmembrane di-heme cytochromes"/>
    <property type="match status" value="1"/>
</dbReference>
<dbReference type="InterPro" id="IPR016174">
    <property type="entry name" value="Di-haem_cyt_TM"/>
</dbReference>
<organism evidence="8 9">
    <name type="scientific">Gloeothece citriformis (strain PCC 7424)</name>
    <name type="common">Cyanothece sp. (strain PCC 7424)</name>
    <dbReference type="NCBI Taxonomy" id="65393"/>
    <lineage>
        <taxon>Bacteria</taxon>
        <taxon>Bacillati</taxon>
        <taxon>Cyanobacteriota</taxon>
        <taxon>Cyanophyceae</taxon>
        <taxon>Oscillatoriophycideae</taxon>
        <taxon>Chroococcales</taxon>
        <taxon>Aphanothecaceae</taxon>
        <taxon>Gloeothece</taxon>
        <taxon>Gloeothece citriformis</taxon>
    </lineage>
</organism>
<feature type="transmembrane region" description="Helical" evidence="6">
    <location>
        <begin position="12"/>
        <end position="33"/>
    </location>
</feature>
<reference evidence="9" key="1">
    <citation type="journal article" date="2011" name="MBio">
        <title>Novel metabolic attributes of the genus Cyanothece, comprising a group of unicellular nitrogen-fixing Cyanobacteria.</title>
        <authorList>
            <person name="Bandyopadhyay A."/>
            <person name="Elvitigala T."/>
            <person name="Welsh E."/>
            <person name="Stockel J."/>
            <person name="Liberton M."/>
            <person name="Min H."/>
            <person name="Sherman L.A."/>
            <person name="Pakrasi H.B."/>
        </authorList>
    </citation>
    <scope>NUCLEOTIDE SEQUENCE [LARGE SCALE GENOMIC DNA]</scope>
    <source>
        <strain evidence="9">PCC 7424</strain>
    </source>
</reference>
<accession>B7KH24</accession>
<keyword evidence="4 6" id="KW-1133">Transmembrane helix</keyword>
<keyword evidence="2" id="KW-1003">Cell membrane</keyword>
<evidence type="ECO:0000256" key="5">
    <source>
        <dbReference type="ARBA" id="ARBA00023136"/>
    </source>
</evidence>
<feature type="transmembrane region" description="Helical" evidence="6">
    <location>
        <begin position="98"/>
        <end position="120"/>
    </location>
</feature>